<comment type="function">
    <text evidence="1">Alpha-L-fucosidase is responsible for hydrolyzing the alpha-1,6-linked fucose joined to the reducing-end N-acetylglucosamine of the carbohydrate moieties of glycoproteins.</text>
</comment>
<evidence type="ECO:0000256" key="3">
    <source>
        <dbReference type="ARBA" id="ARBA00012662"/>
    </source>
</evidence>
<dbReference type="PRINTS" id="PR00741">
    <property type="entry name" value="GLHYDRLASE29"/>
</dbReference>
<dbReference type="InterPro" id="IPR017853">
    <property type="entry name" value="GH"/>
</dbReference>
<keyword evidence="5" id="KW-0378">Hydrolase</keyword>
<reference evidence="9 10" key="1">
    <citation type="submission" date="2018-03" db="EMBL/GenBank/DDBJ databases">
        <title>Genomic Encyclopedia of Archaeal and Bacterial Type Strains, Phase II (KMG-II): from individual species to whole genera.</title>
        <authorList>
            <person name="Goeker M."/>
        </authorList>
    </citation>
    <scope>NUCLEOTIDE SEQUENCE [LARGE SCALE GENOMIC DNA]</scope>
    <source>
        <strain evidence="9 10">DSM 19711</strain>
    </source>
</reference>
<dbReference type="PANTHER" id="PTHR10030">
    <property type="entry name" value="ALPHA-L-FUCOSIDASE"/>
    <property type="match status" value="1"/>
</dbReference>
<accession>A0A2T0R0M8</accession>
<dbReference type="Gene3D" id="2.60.40.1180">
    <property type="entry name" value="Golgi alpha-mannosidase II"/>
    <property type="match status" value="1"/>
</dbReference>
<dbReference type="GO" id="GO:0006004">
    <property type="term" value="P:fucose metabolic process"/>
    <property type="evidence" value="ECO:0007669"/>
    <property type="project" value="InterPro"/>
</dbReference>
<dbReference type="FunFam" id="3.20.20.80:FF:000158">
    <property type="entry name" value="Exported alpha-L-fucosidase"/>
    <property type="match status" value="1"/>
</dbReference>
<sequence length="519" mass="57541">MNDRGTTRSTTDITDSTEESTAVHSTTGPTVGKDDAELARVREVATSGPYQPTWESLQQYTAPRWYEDAKFGVFIHWGVYSVPAFGNEWYARNMYKQGTKEFEHHVATYGPHTEFGYKDFVEQFRAPQFDPAAWAATFHRAGAQFVVPVAEHHDGFAMYATERSDWNAAVRGPGRDVVGELGEAVRASGMVLGASSHRAEHWWFMNGGTEFDSDVRDPANAAFYGPALRQETAPNEQFLEDWLLRTVELIDRHRPQVLWFDWWIETPAFAPYLKLLAAYYYNSAARWGREVVINYKWQAYPDGAAVYDVERGALQGIHPRVWQNDTSVGRTSWSWVPDQQYKTVGELVAELVDVVAKNGVLLLNVGPKADGTLAPEEVEILHGIGDWLTVNGQAIYGSRPWTIPGEGPTRLAAGSFVDATAREYTGRDVRFTTRTDSAGTHLYAIPLGPVDGGVLRIRSWGTGAGLLGDYDDLTVLGGPGEVSARRTDEALEVDLPAGGSVVRVTLRPQEVQKAHDGLN</sequence>
<comment type="similarity">
    <text evidence="2">Belongs to the glycosyl hydrolase 29 family.</text>
</comment>
<dbReference type="GO" id="GO:0004560">
    <property type="term" value="F:alpha-L-fucosidase activity"/>
    <property type="evidence" value="ECO:0007669"/>
    <property type="project" value="InterPro"/>
</dbReference>
<evidence type="ECO:0000256" key="4">
    <source>
        <dbReference type="ARBA" id="ARBA00022729"/>
    </source>
</evidence>
<evidence type="ECO:0000256" key="1">
    <source>
        <dbReference type="ARBA" id="ARBA00004071"/>
    </source>
</evidence>
<dbReference type="InterPro" id="IPR013780">
    <property type="entry name" value="Glyco_hydro_b"/>
</dbReference>
<dbReference type="SMART" id="SM00812">
    <property type="entry name" value="Alpha_L_fucos"/>
    <property type="match status" value="1"/>
</dbReference>
<dbReference type="InterPro" id="IPR016286">
    <property type="entry name" value="FUC_metazoa-typ"/>
</dbReference>
<evidence type="ECO:0000256" key="2">
    <source>
        <dbReference type="ARBA" id="ARBA00007951"/>
    </source>
</evidence>
<dbReference type="EMBL" id="PVZF01000009">
    <property type="protein sequence ID" value="PRY12846.1"/>
    <property type="molecule type" value="Genomic_DNA"/>
</dbReference>
<dbReference type="Pfam" id="PF01120">
    <property type="entry name" value="Alpha_L_fucos"/>
    <property type="match status" value="1"/>
</dbReference>
<evidence type="ECO:0000256" key="6">
    <source>
        <dbReference type="ARBA" id="ARBA00023295"/>
    </source>
</evidence>
<dbReference type="SUPFAM" id="SSF51445">
    <property type="entry name" value="(Trans)glycosidases"/>
    <property type="match status" value="1"/>
</dbReference>
<dbReference type="PANTHER" id="PTHR10030:SF37">
    <property type="entry name" value="ALPHA-L-FUCOSIDASE-RELATED"/>
    <property type="match status" value="1"/>
</dbReference>
<feature type="region of interest" description="Disordered" evidence="7">
    <location>
        <begin position="1"/>
        <end position="32"/>
    </location>
</feature>
<dbReference type="EC" id="3.2.1.51" evidence="3"/>
<evidence type="ECO:0000256" key="7">
    <source>
        <dbReference type="SAM" id="MobiDB-lite"/>
    </source>
</evidence>
<keyword evidence="6" id="KW-0326">Glycosidase</keyword>
<organism evidence="9 10">
    <name type="scientific">Kineococcus rhizosphaerae</name>
    <dbReference type="NCBI Taxonomy" id="559628"/>
    <lineage>
        <taxon>Bacteria</taxon>
        <taxon>Bacillati</taxon>
        <taxon>Actinomycetota</taxon>
        <taxon>Actinomycetes</taxon>
        <taxon>Kineosporiales</taxon>
        <taxon>Kineosporiaceae</taxon>
        <taxon>Kineococcus</taxon>
    </lineage>
</organism>
<proteinExistence type="inferred from homology"/>
<keyword evidence="10" id="KW-1185">Reference proteome</keyword>
<evidence type="ECO:0000259" key="8">
    <source>
        <dbReference type="Pfam" id="PF01120"/>
    </source>
</evidence>
<evidence type="ECO:0000313" key="10">
    <source>
        <dbReference type="Proteomes" id="UP000238083"/>
    </source>
</evidence>
<dbReference type="InterPro" id="IPR057739">
    <property type="entry name" value="Glyco_hydro_29_N"/>
</dbReference>
<dbReference type="AlphaFoldDB" id="A0A2T0R0M8"/>
<name>A0A2T0R0M8_9ACTN</name>
<dbReference type="Proteomes" id="UP000238083">
    <property type="component" value="Unassembled WGS sequence"/>
</dbReference>
<dbReference type="GO" id="GO:0005764">
    <property type="term" value="C:lysosome"/>
    <property type="evidence" value="ECO:0007669"/>
    <property type="project" value="TreeGrafter"/>
</dbReference>
<dbReference type="GO" id="GO:0016139">
    <property type="term" value="P:glycoside catabolic process"/>
    <property type="evidence" value="ECO:0007669"/>
    <property type="project" value="TreeGrafter"/>
</dbReference>
<feature type="domain" description="Glycoside hydrolase family 29 N-terminal" evidence="8">
    <location>
        <begin position="41"/>
        <end position="393"/>
    </location>
</feature>
<gene>
    <name evidence="9" type="ORF">CLV37_10931</name>
</gene>
<evidence type="ECO:0000313" key="9">
    <source>
        <dbReference type="EMBL" id="PRY12846.1"/>
    </source>
</evidence>
<protein>
    <recommendedName>
        <fullName evidence="3">alpha-L-fucosidase</fullName>
        <ecNumber evidence="3">3.2.1.51</ecNumber>
    </recommendedName>
</protein>
<comment type="caution">
    <text evidence="9">The sequence shown here is derived from an EMBL/GenBank/DDBJ whole genome shotgun (WGS) entry which is preliminary data.</text>
</comment>
<evidence type="ECO:0000256" key="5">
    <source>
        <dbReference type="ARBA" id="ARBA00022801"/>
    </source>
</evidence>
<dbReference type="InterPro" id="IPR000933">
    <property type="entry name" value="Glyco_hydro_29"/>
</dbReference>
<keyword evidence="4" id="KW-0732">Signal</keyword>
<dbReference type="Gene3D" id="3.20.20.80">
    <property type="entry name" value="Glycosidases"/>
    <property type="match status" value="1"/>
</dbReference>